<dbReference type="Pfam" id="PF23023">
    <property type="entry name" value="Anti-Pycsar_Apyc1"/>
    <property type="match status" value="1"/>
</dbReference>
<dbReference type="STRING" id="1499967.U27_04783"/>
<dbReference type="CDD" id="cd16272">
    <property type="entry name" value="RNaseZ_MBL-fold"/>
    <property type="match status" value="1"/>
</dbReference>
<dbReference type="EMBL" id="DF820466">
    <property type="protein sequence ID" value="GAK57816.1"/>
    <property type="molecule type" value="Genomic_DNA"/>
</dbReference>
<dbReference type="eggNOG" id="COG1234">
    <property type="taxonomic scope" value="Bacteria"/>
</dbReference>
<dbReference type="Proteomes" id="UP000030661">
    <property type="component" value="Unassembled WGS sequence"/>
</dbReference>
<dbReference type="AlphaFoldDB" id="A0A081BZR1"/>
<protein>
    <submittedName>
        <fullName evidence="1">Beta-lactamase domain protein</fullName>
    </submittedName>
</protein>
<proteinExistence type="predicted"/>
<dbReference type="HOGENOM" id="CLU_031317_2_0_0"/>
<organism evidence="1">
    <name type="scientific">Vecturithrix granuli</name>
    <dbReference type="NCBI Taxonomy" id="1499967"/>
    <lineage>
        <taxon>Bacteria</taxon>
        <taxon>Candidatus Moduliflexota</taxon>
        <taxon>Candidatus Vecturitrichia</taxon>
        <taxon>Candidatus Vecturitrichales</taxon>
        <taxon>Candidatus Vecturitrichaceae</taxon>
        <taxon>Candidatus Vecturithrix</taxon>
    </lineage>
</organism>
<evidence type="ECO:0000313" key="2">
    <source>
        <dbReference type="Proteomes" id="UP000030661"/>
    </source>
</evidence>
<dbReference type="InterPro" id="IPR036866">
    <property type="entry name" value="RibonucZ/Hydroxyglut_hydro"/>
</dbReference>
<gene>
    <name evidence="1" type="ORF">U27_04783</name>
</gene>
<keyword evidence="2" id="KW-1185">Reference proteome</keyword>
<evidence type="ECO:0000313" key="1">
    <source>
        <dbReference type="EMBL" id="GAK57816.1"/>
    </source>
</evidence>
<dbReference type="Gene3D" id="3.60.15.10">
    <property type="entry name" value="Ribonuclease Z/Hydroxyacylglutathione hydrolase-like"/>
    <property type="match status" value="1"/>
</dbReference>
<dbReference type="GO" id="GO:0042781">
    <property type="term" value="F:3'-tRNA processing endoribonuclease activity"/>
    <property type="evidence" value="ECO:0007669"/>
    <property type="project" value="TreeGrafter"/>
</dbReference>
<dbReference type="PANTHER" id="PTHR46018:SF2">
    <property type="entry name" value="ZINC PHOSPHODIESTERASE ELAC PROTEIN 1"/>
    <property type="match status" value="1"/>
</dbReference>
<accession>A0A081BZR1</accession>
<dbReference type="PANTHER" id="PTHR46018">
    <property type="entry name" value="ZINC PHOSPHODIESTERASE ELAC PROTEIN 1"/>
    <property type="match status" value="1"/>
</dbReference>
<name>A0A081BZR1_VECG1</name>
<dbReference type="SUPFAM" id="SSF56281">
    <property type="entry name" value="Metallo-hydrolase/oxidoreductase"/>
    <property type="match status" value="1"/>
</dbReference>
<reference evidence="1" key="1">
    <citation type="journal article" date="2015" name="PeerJ">
        <title>First genomic representation of candidate bacterial phylum KSB3 points to enhanced environmental sensing as a trigger of wastewater bulking.</title>
        <authorList>
            <person name="Sekiguchi Y."/>
            <person name="Ohashi A."/>
            <person name="Parks D.H."/>
            <person name="Yamauchi T."/>
            <person name="Tyson G.W."/>
            <person name="Hugenholtz P."/>
        </authorList>
    </citation>
    <scope>NUCLEOTIDE SEQUENCE [LARGE SCALE GENOMIC DNA]</scope>
</reference>
<sequence>MQRITLLGTSGAVSNAQRDNVSLIFSSQQEQLPDFHILLECGGSAAHKLAKIGIRYEMLQDVIITHTHLDHLYGLPGLIFSIMYRDVERTAPFRIYCPEGASEMISRFLDFFELRKDCWFPLEIHGIPEEEQALVLENVHVIITSTPVNHAPTMPTYGVKILSKISGKSVVYSSDTTYSERLIRLAKGADLLLHECGGLSYQPIPPIHSNAVQVGKVASETECKKLVLLHLDTVLNDEPQQILDEIRQHFPGESVIASDFDEYVLQNVGS</sequence>